<proteinExistence type="predicted"/>
<evidence type="ECO:0000313" key="2">
    <source>
        <dbReference type="Proteomes" id="UP001295794"/>
    </source>
</evidence>
<dbReference type="Proteomes" id="UP001295794">
    <property type="component" value="Unassembled WGS sequence"/>
</dbReference>
<keyword evidence="2" id="KW-1185">Reference proteome</keyword>
<gene>
    <name evidence="1" type="ORF">MYCIT1_LOCUS23704</name>
</gene>
<sequence>MGLHAPSVRIVAGAGAWAVLDALGAIKTSIIVDSDALCRPQGLESSLAGVSAIRFRFIEMNILKCLRS</sequence>
<reference evidence="1" key="1">
    <citation type="submission" date="2023-11" db="EMBL/GenBank/DDBJ databases">
        <authorList>
            <person name="De Vega J J."/>
            <person name="De Vega J J."/>
        </authorList>
    </citation>
    <scope>NUCLEOTIDE SEQUENCE</scope>
</reference>
<dbReference type="AlphaFoldDB" id="A0AAD2Q5A3"/>
<dbReference type="EMBL" id="CAVNYO010000405">
    <property type="protein sequence ID" value="CAK5275742.1"/>
    <property type="molecule type" value="Genomic_DNA"/>
</dbReference>
<protein>
    <submittedName>
        <fullName evidence="1">Uncharacterized protein</fullName>
    </submittedName>
</protein>
<comment type="caution">
    <text evidence="1">The sequence shown here is derived from an EMBL/GenBank/DDBJ whole genome shotgun (WGS) entry which is preliminary data.</text>
</comment>
<accession>A0AAD2Q5A3</accession>
<name>A0AAD2Q5A3_9AGAR</name>
<organism evidence="1 2">
    <name type="scientific">Mycena citricolor</name>
    <dbReference type="NCBI Taxonomy" id="2018698"/>
    <lineage>
        <taxon>Eukaryota</taxon>
        <taxon>Fungi</taxon>
        <taxon>Dikarya</taxon>
        <taxon>Basidiomycota</taxon>
        <taxon>Agaricomycotina</taxon>
        <taxon>Agaricomycetes</taxon>
        <taxon>Agaricomycetidae</taxon>
        <taxon>Agaricales</taxon>
        <taxon>Marasmiineae</taxon>
        <taxon>Mycenaceae</taxon>
        <taxon>Mycena</taxon>
    </lineage>
</organism>
<evidence type="ECO:0000313" key="1">
    <source>
        <dbReference type="EMBL" id="CAK5275742.1"/>
    </source>
</evidence>